<feature type="domain" description="Thiamine pyrophosphate enzyme central" evidence="10">
    <location>
        <begin position="198"/>
        <end position="321"/>
    </location>
</feature>
<keyword evidence="5 8" id="KW-0460">Magnesium</keyword>
<evidence type="ECO:0000259" key="12">
    <source>
        <dbReference type="Pfam" id="PF02776"/>
    </source>
</evidence>
<dbReference type="InterPro" id="IPR047213">
    <property type="entry name" value="TPP_PYR_PDC_IPDC-like"/>
</dbReference>
<evidence type="ECO:0000256" key="4">
    <source>
        <dbReference type="ARBA" id="ARBA00022793"/>
    </source>
</evidence>
<dbReference type="EC" id="4.1.1.74" evidence="13"/>
<evidence type="ECO:0000256" key="1">
    <source>
        <dbReference type="ARBA" id="ARBA00001964"/>
    </source>
</evidence>
<feature type="binding site" evidence="8">
    <location>
        <position position="460"/>
    </location>
    <ligand>
        <name>Mg(2+)</name>
        <dbReference type="ChEBI" id="CHEBI:18420"/>
    </ligand>
</feature>
<dbReference type="EMBL" id="CP009520">
    <property type="protein sequence ID" value="AKB42806.1"/>
    <property type="molecule type" value="Genomic_DNA"/>
</dbReference>
<dbReference type="GO" id="GO:0030976">
    <property type="term" value="F:thiamine pyrophosphate binding"/>
    <property type="evidence" value="ECO:0007669"/>
    <property type="project" value="InterPro"/>
</dbReference>
<dbReference type="CDD" id="cd07038">
    <property type="entry name" value="TPP_PYR_PDC_IPDC_like"/>
    <property type="match status" value="1"/>
</dbReference>
<dbReference type="GO" id="GO:0044272">
    <property type="term" value="P:sulfur compound biosynthetic process"/>
    <property type="evidence" value="ECO:0007669"/>
    <property type="project" value="UniProtKB-ARBA"/>
</dbReference>
<evidence type="ECO:0000256" key="9">
    <source>
        <dbReference type="RuleBase" id="RU362132"/>
    </source>
</evidence>
<dbReference type="PANTHER" id="PTHR43452">
    <property type="entry name" value="PYRUVATE DECARBOXYLASE"/>
    <property type="match status" value="1"/>
</dbReference>
<name>A0A0E3LGN0_9EURY</name>
<dbReference type="Pfam" id="PF02776">
    <property type="entry name" value="TPP_enzyme_N"/>
    <property type="match status" value="1"/>
</dbReference>
<dbReference type="GO" id="GO:0000949">
    <property type="term" value="P:aromatic amino acid family catabolic process to alcohol via Ehrlich pathway"/>
    <property type="evidence" value="ECO:0007669"/>
    <property type="project" value="TreeGrafter"/>
</dbReference>
<dbReference type="InterPro" id="IPR012000">
    <property type="entry name" value="Thiamin_PyroP_enz_cen_dom"/>
</dbReference>
<keyword evidence="6 9" id="KW-0786">Thiamine pyrophosphate</keyword>
<comment type="cofactor">
    <cofactor evidence="8">
        <name>Mg(2+)</name>
        <dbReference type="ChEBI" id="CHEBI:18420"/>
    </cofactor>
    <text evidence="8">Binds 1 Mg(2+) per subunit.</text>
</comment>
<comment type="similarity">
    <text evidence="2 9">Belongs to the TPP enzyme family.</text>
</comment>
<dbReference type="GO" id="GO:0000287">
    <property type="term" value="F:magnesium ion binding"/>
    <property type="evidence" value="ECO:0007669"/>
    <property type="project" value="InterPro"/>
</dbReference>
<dbReference type="PIRSF" id="PIRSF036565">
    <property type="entry name" value="Pyruvt_ip_decrb"/>
    <property type="match status" value="1"/>
</dbReference>
<evidence type="ECO:0000256" key="6">
    <source>
        <dbReference type="ARBA" id="ARBA00023052"/>
    </source>
</evidence>
<dbReference type="Proteomes" id="UP000033096">
    <property type="component" value="Chromosome"/>
</dbReference>
<evidence type="ECO:0000256" key="5">
    <source>
        <dbReference type="ARBA" id="ARBA00022842"/>
    </source>
</evidence>
<evidence type="ECO:0000256" key="8">
    <source>
        <dbReference type="PIRSR" id="PIRSR036565-2"/>
    </source>
</evidence>
<dbReference type="InterPro" id="IPR029061">
    <property type="entry name" value="THDP-binding"/>
</dbReference>
<sequence>MLTVIQYLLDRLKQLGIRDIFGVPGDFAFPINNAICDDKELRWIGCCNELNAAYAADGYARIKGMSALSTTFGVGELSTLCGIAGSYAEYNLVFHIVGMPKIQSQKKHDIVHHSLGDGESSIFMEMAAPVVCASTMLTPENCVQEVERVIETALENHRPVYIAIPHDYVNADISSFTAPARKPVKSDPATLEEVVSIIAGKLSNAKQACIMPGFLVDRFGLKDLSMAVINASGLPYVTMALDKSVLDETNPSYLGLYMGKLINPEIREFVESCDCILTIGTILSDVNTGKFTAKLDKSRIINIMPSSVHIGYTDYINVKMLDVLEELSRRLNKRTDVSGPVASRPAVPEVDAEDPITADYLYAKYAEFVKPDDIIIADSSSSFYGLLPLLLPEGTKFENQMLWAAIGWATPASFGTALAAPDRRVILITGEGSHQMTAQEISQFYRHGLKPIIFVLNNHGYLIERMLSEKLDYCYNDLAEWQYYKLPEVLGCNDWITRKVTTCGDLDKVMRELDNAKTGAYIEIVTPILSAPSLMEKIHKNL</sequence>
<dbReference type="SUPFAM" id="SSF52467">
    <property type="entry name" value="DHS-like NAD/FAD-binding domain"/>
    <property type="match status" value="1"/>
</dbReference>
<dbReference type="Pfam" id="PF00205">
    <property type="entry name" value="TPP_enzyme_M"/>
    <property type="match status" value="1"/>
</dbReference>
<feature type="domain" description="Thiamine pyrophosphate enzyme TPP-binding" evidence="11">
    <location>
        <begin position="397"/>
        <end position="523"/>
    </location>
</feature>
<dbReference type="HOGENOM" id="CLU_013748_0_2_2"/>
<dbReference type="FunFam" id="3.40.50.970:FF:000024">
    <property type="entry name" value="Pyruvate decarboxylase isozyme"/>
    <property type="match status" value="1"/>
</dbReference>
<dbReference type="GO" id="GO:0047434">
    <property type="term" value="F:indolepyruvate decarboxylase activity"/>
    <property type="evidence" value="ECO:0007669"/>
    <property type="project" value="UniProtKB-EC"/>
</dbReference>
<dbReference type="Gene3D" id="3.40.50.970">
    <property type="match status" value="2"/>
</dbReference>
<evidence type="ECO:0000259" key="11">
    <source>
        <dbReference type="Pfam" id="PF02775"/>
    </source>
</evidence>
<evidence type="ECO:0000256" key="3">
    <source>
        <dbReference type="ARBA" id="ARBA00022723"/>
    </source>
</evidence>
<evidence type="ECO:0000259" key="10">
    <source>
        <dbReference type="Pfam" id="PF00205"/>
    </source>
</evidence>
<dbReference type="InterPro" id="IPR029035">
    <property type="entry name" value="DHS-like_NAD/FAD-binding_dom"/>
</dbReference>
<dbReference type="PATRIC" id="fig|1434123.4.peg.592"/>
<keyword evidence="7 13" id="KW-0456">Lyase</keyword>
<feature type="binding site" evidence="8">
    <location>
        <position position="458"/>
    </location>
    <ligand>
        <name>Mg(2+)</name>
        <dbReference type="ChEBI" id="CHEBI:18420"/>
    </ligand>
</feature>
<dbReference type="PANTHER" id="PTHR43452:SF30">
    <property type="entry name" value="PYRUVATE DECARBOXYLASE ISOZYME 1-RELATED"/>
    <property type="match status" value="1"/>
</dbReference>
<dbReference type="AlphaFoldDB" id="A0A0E3LGN0"/>
<keyword evidence="3 8" id="KW-0479">Metal-binding</keyword>
<dbReference type="KEGG" id="mvc:MSVAZ_0537"/>
<keyword evidence="14" id="KW-1185">Reference proteome</keyword>
<protein>
    <submittedName>
        <fullName evidence="13">Pyruvate decarboxylase</fullName>
        <ecNumber evidence="13">4.1.1.1</ecNumber>
        <ecNumber evidence="13">4.1.1.74</ecNumber>
    </submittedName>
</protein>
<keyword evidence="13" id="KW-0670">Pyruvate</keyword>
<dbReference type="InterPro" id="IPR012110">
    <property type="entry name" value="PDC/IPDC-like"/>
</dbReference>
<dbReference type="FunFam" id="3.40.50.970:FF:000019">
    <property type="entry name" value="Pyruvate decarboxylase isozyme"/>
    <property type="match status" value="1"/>
</dbReference>
<accession>A0A0E3LGN0</accession>
<comment type="cofactor">
    <cofactor evidence="1">
        <name>thiamine diphosphate</name>
        <dbReference type="ChEBI" id="CHEBI:58937"/>
    </cofactor>
</comment>
<dbReference type="InterPro" id="IPR047214">
    <property type="entry name" value="TPP_PDC_IPDC"/>
</dbReference>
<dbReference type="STRING" id="1434123.MSVAZ_0537"/>
<gene>
    <name evidence="13" type="ORF">MSVAZ_0537</name>
</gene>
<dbReference type="Gene3D" id="3.40.50.1220">
    <property type="entry name" value="TPP-binding domain"/>
    <property type="match status" value="1"/>
</dbReference>
<dbReference type="CDD" id="cd02005">
    <property type="entry name" value="TPP_PDC_IPDC"/>
    <property type="match status" value="1"/>
</dbReference>
<evidence type="ECO:0000313" key="13">
    <source>
        <dbReference type="EMBL" id="AKB42806.1"/>
    </source>
</evidence>
<dbReference type="InterPro" id="IPR012001">
    <property type="entry name" value="Thiamin_PyroP_enz_TPP-bd_dom"/>
</dbReference>
<evidence type="ECO:0000313" key="14">
    <source>
        <dbReference type="Proteomes" id="UP000033096"/>
    </source>
</evidence>
<reference evidence="13 14" key="1">
    <citation type="submission" date="2014-07" db="EMBL/GenBank/DDBJ databases">
        <title>Methanogenic archaea and the global carbon cycle.</title>
        <authorList>
            <person name="Henriksen J.R."/>
            <person name="Luke J."/>
            <person name="Reinhart S."/>
            <person name="Benedict M.N."/>
            <person name="Youngblut N.D."/>
            <person name="Metcalf M.E."/>
            <person name="Whitaker R.J."/>
            <person name="Metcalf W.W."/>
        </authorList>
    </citation>
    <scope>NUCLEOTIDE SEQUENCE [LARGE SCALE GENOMIC DNA]</scope>
    <source>
        <strain evidence="13 14">Z-761</strain>
    </source>
</reference>
<feature type="domain" description="Thiamine pyrophosphate enzyme N-terminal TPP-binding" evidence="12">
    <location>
        <begin position="3"/>
        <end position="109"/>
    </location>
</feature>
<proteinExistence type="inferred from homology"/>
<organism evidence="13 14">
    <name type="scientific">Methanosarcina vacuolata Z-761</name>
    <dbReference type="NCBI Taxonomy" id="1434123"/>
    <lineage>
        <taxon>Archaea</taxon>
        <taxon>Methanobacteriati</taxon>
        <taxon>Methanobacteriota</taxon>
        <taxon>Stenosarchaea group</taxon>
        <taxon>Methanomicrobia</taxon>
        <taxon>Methanosarcinales</taxon>
        <taxon>Methanosarcinaceae</taxon>
        <taxon>Methanosarcina</taxon>
    </lineage>
</organism>
<dbReference type="GO" id="GO:0004737">
    <property type="term" value="F:pyruvate decarboxylase activity"/>
    <property type="evidence" value="ECO:0007669"/>
    <property type="project" value="UniProtKB-EC"/>
</dbReference>
<dbReference type="SUPFAM" id="SSF52518">
    <property type="entry name" value="Thiamin diphosphate-binding fold (THDP-binding)"/>
    <property type="match status" value="2"/>
</dbReference>
<dbReference type="InterPro" id="IPR011766">
    <property type="entry name" value="TPP_enzyme_TPP-bd"/>
</dbReference>
<dbReference type="EC" id="4.1.1.1" evidence="13"/>
<evidence type="ECO:0000256" key="7">
    <source>
        <dbReference type="ARBA" id="ARBA00023239"/>
    </source>
</evidence>
<keyword evidence="4" id="KW-0210">Decarboxylase</keyword>
<dbReference type="GO" id="GO:0005829">
    <property type="term" value="C:cytosol"/>
    <property type="evidence" value="ECO:0007669"/>
    <property type="project" value="TreeGrafter"/>
</dbReference>
<dbReference type="Pfam" id="PF02775">
    <property type="entry name" value="TPP_enzyme_C"/>
    <property type="match status" value="1"/>
</dbReference>
<evidence type="ECO:0000256" key="2">
    <source>
        <dbReference type="ARBA" id="ARBA00007812"/>
    </source>
</evidence>